<gene>
    <name evidence="4" type="ORF">BA724_06965</name>
</gene>
<feature type="domain" description="Sin" evidence="3">
    <location>
        <begin position="64"/>
        <end position="102"/>
    </location>
</feature>
<accession>A0A1E7DPM8</accession>
<evidence type="ECO:0000259" key="3">
    <source>
        <dbReference type="PROSITE" id="PS51500"/>
    </source>
</evidence>
<dbReference type="PROSITE" id="PS51500">
    <property type="entry name" value="SIN"/>
    <property type="match status" value="1"/>
</dbReference>
<proteinExistence type="predicted"/>
<dbReference type="GO" id="GO:0005829">
    <property type="term" value="C:cytosol"/>
    <property type="evidence" value="ECO:0007669"/>
    <property type="project" value="TreeGrafter"/>
</dbReference>
<dbReference type="Gene3D" id="1.10.260.40">
    <property type="entry name" value="lambda repressor-like DNA-binding domains"/>
    <property type="match status" value="1"/>
</dbReference>
<dbReference type="STRING" id="1714016.BA724_06965"/>
<dbReference type="InterPro" id="IPR010982">
    <property type="entry name" value="Lambda_DNA-bd_dom_sf"/>
</dbReference>
<dbReference type="Proteomes" id="UP000095658">
    <property type="component" value="Unassembled WGS sequence"/>
</dbReference>
<dbReference type="PANTHER" id="PTHR46797:SF13">
    <property type="entry name" value="HTH-TYPE TRANSCRIPTIONAL REGULATOR SINR"/>
    <property type="match status" value="1"/>
</dbReference>
<dbReference type="SMART" id="SM00530">
    <property type="entry name" value="HTH_XRE"/>
    <property type="match status" value="1"/>
</dbReference>
<dbReference type="EMBL" id="MAMP01000021">
    <property type="protein sequence ID" value="OES44999.1"/>
    <property type="molecule type" value="Genomic_DNA"/>
</dbReference>
<evidence type="ECO:0000313" key="4">
    <source>
        <dbReference type="EMBL" id="OES44999.1"/>
    </source>
</evidence>
<dbReference type="PANTHER" id="PTHR46797">
    <property type="entry name" value="HTH-TYPE TRANSCRIPTIONAL REGULATOR"/>
    <property type="match status" value="1"/>
</dbReference>
<dbReference type="GO" id="GO:0046983">
    <property type="term" value="F:protein dimerization activity"/>
    <property type="evidence" value="ECO:0007669"/>
    <property type="project" value="InterPro"/>
</dbReference>
<dbReference type="Pfam" id="PF01381">
    <property type="entry name" value="HTH_3"/>
    <property type="match status" value="1"/>
</dbReference>
<sequence length="111" mass="12695">MSIGERIRKLRMEKKLSLTELASRAAVAKSYLSSVERDLQMNPSIQFLTKIAAVLNVSVESLIVDPQKSPEPVDDEWVHLAKEAMDSGISKEQFREFLAFQKWKKQSDEEI</sequence>
<reference evidence="4 5" key="1">
    <citation type="submission" date="2016-06" db="EMBL/GenBank/DDBJ databases">
        <title>Domibacillus iocasae genome sequencing.</title>
        <authorList>
            <person name="Verma A."/>
            <person name="Pal Y."/>
            <person name="Ojha A.K."/>
            <person name="Krishnamurthi S."/>
        </authorList>
    </citation>
    <scope>NUCLEOTIDE SEQUENCE [LARGE SCALE GENOMIC DNA]</scope>
    <source>
        <strain evidence="4 5">DSM 29979</strain>
    </source>
</reference>
<dbReference type="CDD" id="cd00093">
    <property type="entry name" value="HTH_XRE"/>
    <property type="match status" value="1"/>
</dbReference>
<keyword evidence="5" id="KW-1185">Reference proteome</keyword>
<dbReference type="SUPFAM" id="SSF47413">
    <property type="entry name" value="lambda repressor-like DNA-binding domains"/>
    <property type="match status" value="1"/>
</dbReference>
<dbReference type="InterPro" id="IPR050807">
    <property type="entry name" value="TransReg_Diox_bact_type"/>
</dbReference>
<dbReference type="AlphaFoldDB" id="A0A1E7DPM8"/>
<dbReference type="PROSITE" id="PS50943">
    <property type="entry name" value="HTH_CROC1"/>
    <property type="match status" value="1"/>
</dbReference>
<dbReference type="GO" id="GO:0003700">
    <property type="term" value="F:DNA-binding transcription factor activity"/>
    <property type="evidence" value="ECO:0007669"/>
    <property type="project" value="TreeGrafter"/>
</dbReference>
<evidence type="ECO:0000313" key="5">
    <source>
        <dbReference type="Proteomes" id="UP000095658"/>
    </source>
</evidence>
<protein>
    <submittedName>
        <fullName evidence="4">Transcriptional regulator</fullName>
    </submittedName>
</protein>
<dbReference type="OrthoDB" id="1859224at2"/>
<dbReference type="Pfam" id="PF08671">
    <property type="entry name" value="SinI"/>
    <property type="match status" value="1"/>
</dbReference>
<name>A0A1E7DPM8_9BACI</name>
<dbReference type="InterPro" id="IPR010981">
    <property type="entry name" value="SinR/SinI_dimer_dom"/>
</dbReference>
<feature type="domain" description="HTH cro/C1-type" evidence="2">
    <location>
        <begin position="7"/>
        <end position="62"/>
    </location>
</feature>
<dbReference type="SUPFAM" id="SSF47406">
    <property type="entry name" value="SinR repressor dimerisation domain-like"/>
    <property type="match status" value="1"/>
</dbReference>
<evidence type="ECO:0000259" key="2">
    <source>
        <dbReference type="PROSITE" id="PS50943"/>
    </source>
</evidence>
<dbReference type="RefSeq" id="WP_069938621.1">
    <property type="nucleotide sequence ID" value="NZ_MAMP01000021.1"/>
</dbReference>
<dbReference type="InterPro" id="IPR036281">
    <property type="entry name" value="SinR/SinI_dimer_dom_sf"/>
</dbReference>
<organism evidence="4 5">
    <name type="scientific">Domibacillus iocasae</name>
    <dbReference type="NCBI Taxonomy" id="1714016"/>
    <lineage>
        <taxon>Bacteria</taxon>
        <taxon>Bacillati</taxon>
        <taxon>Bacillota</taxon>
        <taxon>Bacilli</taxon>
        <taxon>Bacillales</taxon>
        <taxon>Bacillaceae</taxon>
        <taxon>Domibacillus</taxon>
    </lineage>
</organism>
<comment type="caution">
    <text evidence="4">The sequence shown here is derived from an EMBL/GenBank/DDBJ whole genome shotgun (WGS) entry which is preliminary data.</text>
</comment>
<dbReference type="InterPro" id="IPR001387">
    <property type="entry name" value="Cro/C1-type_HTH"/>
</dbReference>
<evidence type="ECO:0000256" key="1">
    <source>
        <dbReference type="ARBA" id="ARBA00023125"/>
    </source>
</evidence>
<dbReference type="GO" id="GO:0003677">
    <property type="term" value="F:DNA binding"/>
    <property type="evidence" value="ECO:0007669"/>
    <property type="project" value="UniProtKB-KW"/>
</dbReference>
<keyword evidence="1" id="KW-0238">DNA-binding</keyword>